<gene>
    <name evidence="2" type="ORF">MUN82_02125</name>
</gene>
<name>A0A8T9SUY8_9BACT</name>
<dbReference type="KEGG" id="haei:MUN82_02125"/>
<dbReference type="Proteomes" id="UP000829925">
    <property type="component" value="Chromosome"/>
</dbReference>
<keyword evidence="3" id="KW-1185">Reference proteome</keyword>
<evidence type="ECO:0000313" key="2">
    <source>
        <dbReference type="EMBL" id="UOR05908.1"/>
    </source>
</evidence>
<organism evidence="2 3">
    <name type="scientific">Hymenobacter aerilatus</name>
    <dbReference type="NCBI Taxonomy" id="2932251"/>
    <lineage>
        <taxon>Bacteria</taxon>
        <taxon>Pseudomonadati</taxon>
        <taxon>Bacteroidota</taxon>
        <taxon>Cytophagia</taxon>
        <taxon>Cytophagales</taxon>
        <taxon>Hymenobacteraceae</taxon>
        <taxon>Hymenobacter</taxon>
    </lineage>
</organism>
<sequence>MDDCRTWPRQFRWLVFMGYGCVSLLQAAPAHSQAPAMALDSIGRRFERYGQRMPIEKLFVHLDRPAYVSGETMWCKLYAVEGIRHQPLASSTVAYLEVLNAQQSPVLQTKITLHKATGQGSVVLPPELPSGNYTVRAYTSWMKNFGPAYYFHSTVAIHNTRTPPGKAARSATSYEAQFFPEGGYLVRGLPSKIGFKLTDAAGRGVEGQGTVLDQAGRVVAQFNTLRYGLGSFLFTPATAGAAYRAVVTFPDQQTRTYELPLVQAQGYVLRLEDNGAADLRLEVQATTPVAETLYLLGHARHRVAVAAAGQLQAGRATFLVPRQHLVAGVSHFTLFDSRQQPVCERLYFRAPTDTLQLSIRPDKPAYQAREKVTLRLSAAGTTAANLSVAVYQLDSVSAQAGPDITSYLWLNADIKGQIENPAYYLKAANHQAADNLMLTQGWSRFRWTNVLADTASKLLFPPELHGHLVRGRVVDSRTGAPVVGQRVYLTAPSRVPQLYNTLSQLDGIFLAEVPDWYGPKQLIAQTDTRQSASYRVELFSPFSADVATGQVAPFVLSERLAPSLLRRHVQAEVQQQYPQGGPIVYRLPPTDSLPFYGKPKEQYLLDKYTRFKTLEDVMREYVPGVLVRARQDGFHFLIPDDNSRTTMENPLVLLDGMPVFDVNRIMAFDPLKIRRLDVITKRYAIGPVLHDGLVSYTTYSGDLSGFPPDPQALLQAYEGMQGQRDFYAPRYDTPAASKSRLPDFRNLLYWNPQVTAGTAAGTSLSFYTSDQVGRYRVVVQGVGPAGNTGSTSFDVEVGAVQ</sequence>
<dbReference type="Gene3D" id="2.60.40.1930">
    <property type="match status" value="1"/>
</dbReference>
<feature type="signal peptide" evidence="1">
    <location>
        <begin position="1"/>
        <end position="27"/>
    </location>
</feature>
<reference evidence="2 3" key="1">
    <citation type="submission" date="2022-04" db="EMBL/GenBank/DDBJ databases">
        <title>Hymenobacter sp. isolated from the air.</title>
        <authorList>
            <person name="Won M."/>
            <person name="Lee C.-M."/>
            <person name="Woen H.-Y."/>
            <person name="Kwon S.-W."/>
        </authorList>
    </citation>
    <scope>NUCLEOTIDE SEQUENCE [LARGE SCALE GENOMIC DNA]</scope>
    <source>
        <strain evidence="3">5413 J-13</strain>
    </source>
</reference>
<evidence type="ECO:0000256" key="1">
    <source>
        <dbReference type="SAM" id="SignalP"/>
    </source>
</evidence>
<accession>A0A8T9SUY8</accession>
<dbReference type="AlphaFoldDB" id="A0A8T9SUY8"/>
<evidence type="ECO:0008006" key="4">
    <source>
        <dbReference type="Google" id="ProtNLM"/>
    </source>
</evidence>
<feature type="chain" id="PRO_5035744341" description="Macroglobulin domain-containing protein" evidence="1">
    <location>
        <begin position="28"/>
        <end position="801"/>
    </location>
</feature>
<proteinExistence type="predicted"/>
<protein>
    <recommendedName>
        <fullName evidence="4">Macroglobulin domain-containing protein</fullName>
    </recommendedName>
</protein>
<dbReference type="EMBL" id="CP095053">
    <property type="protein sequence ID" value="UOR05908.1"/>
    <property type="molecule type" value="Genomic_DNA"/>
</dbReference>
<keyword evidence="1" id="KW-0732">Signal</keyword>
<dbReference type="RefSeq" id="WP_245094561.1">
    <property type="nucleotide sequence ID" value="NZ_CP095053.1"/>
</dbReference>
<evidence type="ECO:0000313" key="3">
    <source>
        <dbReference type="Proteomes" id="UP000829925"/>
    </source>
</evidence>